<reference evidence="10" key="1">
    <citation type="submission" date="2025-08" db="UniProtKB">
        <authorList>
            <consortium name="RefSeq"/>
        </authorList>
    </citation>
    <scope>IDENTIFICATION</scope>
    <source>
        <strain evidence="10">11010-0011.00</strain>
        <tissue evidence="10">Whole body</tissue>
    </source>
</reference>
<evidence type="ECO:0000256" key="5">
    <source>
        <dbReference type="ARBA" id="ARBA00022723"/>
    </source>
</evidence>
<sequence>MNSLSKGKHLRKMAFGINQILMNEFFGDVLDLNFINAITDELKYKTKSSKRTQASLGHVQIMLKEYMLSDFKQHFRMNRTTFQILLKEVALEREQTKDIDLESQLLFTLWILGNQESLEVVANRFSIEKKWGQFVFEQCIQILSKLMPKYVKWQTEEEQALTADIFEFKSRGIVGVTGVIDCCHIPIRRPLENSFDYYNVMNYHSVILQGVCDSAGKFMDVFIGMPGSINDATVFRNSPLCMKKDRRLVGDVAYPLSTNLLTPYAKKDVTQFKAAHEIYNKRLNVLHSIIVRALGLLVSRFRRLQYLDVKTPKAANYIISACCMLHNFIQINEDTAEEDDIDEEAVSKIFMPPNNFVDNQICAEDAYEQRNFIKNRLNQSV</sequence>
<evidence type="ECO:0000256" key="3">
    <source>
        <dbReference type="ARBA" id="ARBA00006958"/>
    </source>
</evidence>
<keyword evidence="7" id="KW-0539">Nucleus</keyword>
<keyword evidence="9" id="KW-1185">Reference proteome</keyword>
<dbReference type="Proteomes" id="UP000504634">
    <property type="component" value="Unplaced"/>
</dbReference>
<keyword evidence="4" id="KW-0540">Nuclease</keyword>
<dbReference type="GO" id="GO:0004518">
    <property type="term" value="F:nuclease activity"/>
    <property type="evidence" value="ECO:0007669"/>
    <property type="project" value="UniProtKB-KW"/>
</dbReference>
<comment type="subcellular location">
    <subcellularLocation>
        <location evidence="2">Nucleus</location>
    </subcellularLocation>
</comment>
<evidence type="ECO:0000256" key="2">
    <source>
        <dbReference type="ARBA" id="ARBA00004123"/>
    </source>
</evidence>
<comment type="cofactor">
    <cofactor evidence="1">
        <name>a divalent metal cation</name>
        <dbReference type="ChEBI" id="CHEBI:60240"/>
    </cofactor>
</comment>
<proteinExistence type="inferred from homology"/>
<dbReference type="InterPro" id="IPR027806">
    <property type="entry name" value="HARBI1_dom"/>
</dbReference>
<keyword evidence="6" id="KW-0378">Hydrolase</keyword>
<protein>
    <submittedName>
        <fullName evidence="10">Nuclease HARBI1 isoform X1</fullName>
    </submittedName>
</protein>
<comment type="similarity">
    <text evidence="3">Belongs to the HARBI1 family.</text>
</comment>
<gene>
    <name evidence="10" type="primary">LOC115625740</name>
</gene>
<evidence type="ECO:0000256" key="6">
    <source>
        <dbReference type="ARBA" id="ARBA00022801"/>
    </source>
</evidence>
<dbReference type="Pfam" id="PF13359">
    <property type="entry name" value="DDE_Tnp_4"/>
    <property type="match status" value="1"/>
</dbReference>
<name>A0A6J2TNR0_DROLE</name>
<keyword evidence="5" id="KW-0479">Metal-binding</keyword>
<dbReference type="OrthoDB" id="2668416at2759"/>
<dbReference type="PANTHER" id="PTHR22930:SF85">
    <property type="entry name" value="GH03217P-RELATED"/>
    <property type="match status" value="1"/>
</dbReference>
<dbReference type="GeneID" id="115625740"/>
<evidence type="ECO:0000313" key="9">
    <source>
        <dbReference type="Proteomes" id="UP000504634"/>
    </source>
</evidence>
<dbReference type="InterPro" id="IPR045249">
    <property type="entry name" value="HARBI1-like"/>
</dbReference>
<organism evidence="9 10">
    <name type="scientific">Drosophila lebanonensis</name>
    <name type="common">Fruit fly</name>
    <name type="synonym">Scaptodrosophila lebanonensis</name>
    <dbReference type="NCBI Taxonomy" id="7225"/>
    <lineage>
        <taxon>Eukaryota</taxon>
        <taxon>Metazoa</taxon>
        <taxon>Ecdysozoa</taxon>
        <taxon>Arthropoda</taxon>
        <taxon>Hexapoda</taxon>
        <taxon>Insecta</taxon>
        <taxon>Pterygota</taxon>
        <taxon>Neoptera</taxon>
        <taxon>Endopterygota</taxon>
        <taxon>Diptera</taxon>
        <taxon>Brachycera</taxon>
        <taxon>Muscomorpha</taxon>
        <taxon>Ephydroidea</taxon>
        <taxon>Drosophilidae</taxon>
        <taxon>Scaptodrosophila</taxon>
    </lineage>
</organism>
<feature type="domain" description="DDE Tnp4" evidence="8">
    <location>
        <begin position="180"/>
        <end position="327"/>
    </location>
</feature>
<evidence type="ECO:0000313" key="10">
    <source>
        <dbReference type="RefSeq" id="XP_030376753.1"/>
    </source>
</evidence>
<dbReference type="GO" id="GO:0005634">
    <property type="term" value="C:nucleus"/>
    <property type="evidence" value="ECO:0007669"/>
    <property type="project" value="UniProtKB-SubCell"/>
</dbReference>
<evidence type="ECO:0000256" key="7">
    <source>
        <dbReference type="ARBA" id="ARBA00023242"/>
    </source>
</evidence>
<evidence type="ECO:0000256" key="1">
    <source>
        <dbReference type="ARBA" id="ARBA00001968"/>
    </source>
</evidence>
<dbReference type="PANTHER" id="PTHR22930">
    <property type="match status" value="1"/>
</dbReference>
<evidence type="ECO:0000256" key="4">
    <source>
        <dbReference type="ARBA" id="ARBA00022722"/>
    </source>
</evidence>
<dbReference type="GO" id="GO:0046872">
    <property type="term" value="F:metal ion binding"/>
    <property type="evidence" value="ECO:0007669"/>
    <property type="project" value="UniProtKB-KW"/>
</dbReference>
<dbReference type="RefSeq" id="XP_030376753.1">
    <property type="nucleotide sequence ID" value="XM_030520893.1"/>
</dbReference>
<evidence type="ECO:0000259" key="8">
    <source>
        <dbReference type="Pfam" id="PF13359"/>
    </source>
</evidence>
<accession>A0A6J2TNR0</accession>
<dbReference type="GO" id="GO:0016787">
    <property type="term" value="F:hydrolase activity"/>
    <property type="evidence" value="ECO:0007669"/>
    <property type="project" value="UniProtKB-KW"/>
</dbReference>
<dbReference type="AlphaFoldDB" id="A0A6J2TNR0"/>